<evidence type="ECO:0000313" key="4">
    <source>
        <dbReference type="Proteomes" id="UP000001292"/>
    </source>
</evidence>
<dbReference type="PhylomeDB" id="B4IMI0"/>
<keyword evidence="2" id="KW-0472">Membrane</keyword>
<keyword evidence="2" id="KW-1133">Transmembrane helix</keyword>
<accession>B4IMI0</accession>
<dbReference type="AlphaFoldDB" id="B4IMI0"/>
<dbReference type="EMBL" id="CH481008">
    <property type="protein sequence ID" value="EDW46469.1"/>
    <property type="molecule type" value="Genomic_DNA"/>
</dbReference>
<evidence type="ECO:0000256" key="1">
    <source>
        <dbReference type="SAM" id="MobiDB-lite"/>
    </source>
</evidence>
<dbReference type="Proteomes" id="UP000001292">
    <property type="component" value="Unassembled WGS sequence"/>
</dbReference>
<protein>
    <submittedName>
        <fullName evidence="3">GM13217</fullName>
    </submittedName>
</protein>
<evidence type="ECO:0000313" key="3">
    <source>
        <dbReference type="EMBL" id="EDW46469.1"/>
    </source>
</evidence>
<keyword evidence="4" id="KW-1185">Reference proteome</keyword>
<evidence type="ECO:0000256" key="2">
    <source>
        <dbReference type="SAM" id="Phobius"/>
    </source>
</evidence>
<sequence>MIALRAVRSKIVGAADRVLDLDEAEFNWDQIKGILISHFKDKRSEQDLIMELTNIRERKLEVEALYTKVMTLKKALNAECETKDVGLLTTIFEPEAGYIVVFNGKNVKLQTDCGVDKTLNGSVLIRFTNCKVLVNNVQYEAEEGLSTMKLGLDIPRIETVKRNRTTQELGIHELRMEDLETKVQISRMQWGTTIHTTTTYTMLGVLTIVIVVVSYFPKKTTIFKPEVTPRPTFTPAIAESAMITAAMPPLWSVVQSEGGGVTASAFTLGGPPPKPPRQPEP</sequence>
<proteinExistence type="predicted"/>
<organism evidence="4">
    <name type="scientific">Drosophila sechellia</name>
    <name type="common">Fruit fly</name>
    <dbReference type="NCBI Taxonomy" id="7238"/>
    <lineage>
        <taxon>Eukaryota</taxon>
        <taxon>Metazoa</taxon>
        <taxon>Ecdysozoa</taxon>
        <taxon>Arthropoda</taxon>
        <taxon>Hexapoda</taxon>
        <taxon>Insecta</taxon>
        <taxon>Pterygota</taxon>
        <taxon>Neoptera</taxon>
        <taxon>Endopterygota</taxon>
        <taxon>Diptera</taxon>
        <taxon>Brachycera</taxon>
        <taxon>Muscomorpha</taxon>
        <taxon>Ephydroidea</taxon>
        <taxon>Drosophilidae</taxon>
        <taxon>Drosophila</taxon>
        <taxon>Sophophora</taxon>
    </lineage>
</organism>
<reference evidence="3 4" key="1">
    <citation type="journal article" date="2007" name="Nature">
        <title>Evolution of genes and genomes on the Drosophila phylogeny.</title>
        <authorList>
            <consortium name="Drosophila 12 Genomes Consortium"/>
            <person name="Clark A.G."/>
            <person name="Eisen M.B."/>
            <person name="Smith D.R."/>
            <person name="Bergman C.M."/>
            <person name="Oliver B."/>
            <person name="Markow T.A."/>
            <person name="Kaufman T.C."/>
            <person name="Kellis M."/>
            <person name="Gelbart W."/>
            <person name="Iyer V.N."/>
            <person name="Pollard D.A."/>
            <person name="Sackton T.B."/>
            <person name="Larracuente A.M."/>
            <person name="Singh N.D."/>
            <person name="Abad J.P."/>
            <person name="Abt D.N."/>
            <person name="Adryan B."/>
            <person name="Aguade M."/>
            <person name="Akashi H."/>
            <person name="Anderson W.W."/>
            <person name="Aquadro C.F."/>
            <person name="Ardell D.H."/>
            <person name="Arguello R."/>
            <person name="Artieri C.G."/>
            <person name="Barbash D.A."/>
            <person name="Barker D."/>
            <person name="Barsanti P."/>
            <person name="Batterham P."/>
            <person name="Batzoglou S."/>
            <person name="Begun D."/>
            <person name="Bhutkar A."/>
            <person name="Blanco E."/>
            <person name="Bosak S.A."/>
            <person name="Bradley R.K."/>
            <person name="Brand A.D."/>
            <person name="Brent M.R."/>
            <person name="Brooks A.N."/>
            <person name="Brown R.H."/>
            <person name="Butlin R.K."/>
            <person name="Caggese C."/>
            <person name="Calvi B.R."/>
            <person name="Bernardo de Carvalho A."/>
            <person name="Caspi A."/>
            <person name="Castrezana S."/>
            <person name="Celniker S.E."/>
            <person name="Chang J.L."/>
            <person name="Chapple C."/>
            <person name="Chatterji S."/>
            <person name="Chinwalla A."/>
            <person name="Civetta A."/>
            <person name="Clifton S.W."/>
            <person name="Comeron J.M."/>
            <person name="Costello J.C."/>
            <person name="Coyne J.A."/>
            <person name="Daub J."/>
            <person name="David R.G."/>
            <person name="Delcher A.L."/>
            <person name="Delehaunty K."/>
            <person name="Do C.B."/>
            <person name="Ebling H."/>
            <person name="Edwards K."/>
            <person name="Eickbush T."/>
            <person name="Evans J.D."/>
            <person name="Filipski A."/>
            <person name="Findeiss S."/>
            <person name="Freyhult E."/>
            <person name="Fulton L."/>
            <person name="Fulton R."/>
            <person name="Garcia A.C."/>
            <person name="Gardiner A."/>
            <person name="Garfield D.A."/>
            <person name="Garvin B.E."/>
            <person name="Gibson G."/>
            <person name="Gilbert D."/>
            <person name="Gnerre S."/>
            <person name="Godfrey J."/>
            <person name="Good R."/>
            <person name="Gotea V."/>
            <person name="Gravely B."/>
            <person name="Greenberg A.J."/>
            <person name="Griffiths-Jones S."/>
            <person name="Gross S."/>
            <person name="Guigo R."/>
            <person name="Gustafson E.A."/>
            <person name="Haerty W."/>
            <person name="Hahn M.W."/>
            <person name="Halligan D.L."/>
            <person name="Halpern A.L."/>
            <person name="Halter G.M."/>
            <person name="Han M.V."/>
            <person name="Heger A."/>
            <person name="Hillier L."/>
            <person name="Hinrichs A.S."/>
            <person name="Holmes I."/>
            <person name="Hoskins R.A."/>
            <person name="Hubisz M.J."/>
            <person name="Hultmark D."/>
            <person name="Huntley M.A."/>
            <person name="Jaffe D.B."/>
            <person name="Jagadeeshan S."/>
            <person name="Jeck W.R."/>
            <person name="Johnson J."/>
            <person name="Jones C.D."/>
            <person name="Jordan W.C."/>
            <person name="Karpen G.H."/>
            <person name="Kataoka E."/>
            <person name="Keightley P.D."/>
            <person name="Kheradpour P."/>
            <person name="Kirkness E.F."/>
            <person name="Koerich L.B."/>
            <person name="Kristiansen K."/>
            <person name="Kudrna D."/>
            <person name="Kulathinal R.J."/>
            <person name="Kumar S."/>
            <person name="Kwok R."/>
            <person name="Lander E."/>
            <person name="Langley C.H."/>
            <person name="Lapoint R."/>
            <person name="Lazzaro B.P."/>
            <person name="Lee S.J."/>
            <person name="Levesque L."/>
            <person name="Li R."/>
            <person name="Lin C.F."/>
            <person name="Lin M.F."/>
            <person name="Lindblad-Toh K."/>
            <person name="Llopart A."/>
            <person name="Long M."/>
            <person name="Low L."/>
            <person name="Lozovsky E."/>
            <person name="Lu J."/>
            <person name="Luo M."/>
            <person name="Machado C.A."/>
            <person name="Makalowski W."/>
            <person name="Marzo M."/>
            <person name="Matsuda M."/>
            <person name="Matzkin L."/>
            <person name="McAllister B."/>
            <person name="McBride C.S."/>
            <person name="McKernan B."/>
            <person name="McKernan K."/>
            <person name="Mendez-Lago M."/>
            <person name="Minx P."/>
            <person name="Mollenhauer M.U."/>
            <person name="Montooth K."/>
            <person name="Mount S.M."/>
            <person name="Mu X."/>
            <person name="Myers E."/>
            <person name="Negre B."/>
            <person name="Newfeld S."/>
            <person name="Nielsen R."/>
            <person name="Noor M.A."/>
            <person name="O'Grady P."/>
            <person name="Pachter L."/>
            <person name="Papaceit M."/>
            <person name="Parisi M.J."/>
            <person name="Parisi M."/>
            <person name="Parts L."/>
            <person name="Pedersen J.S."/>
            <person name="Pesole G."/>
            <person name="Phillippy A.M."/>
            <person name="Ponting C.P."/>
            <person name="Pop M."/>
            <person name="Porcelli D."/>
            <person name="Powell J.R."/>
            <person name="Prohaska S."/>
            <person name="Pruitt K."/>
            <person name="Puig M."/>
            <person name="Quesneville H."/>
            <person name="Ram K.R."/>
            <person name="Rand D."/>
            <person name="Rasmussen M.D."/>
            <person name="Reed L.K."/>
            <person name="Reenan R."/>
            <person name="Reily A."/>
            <person name="Remington K.A."/>
            <person name="Rieger T.T."/>
            <person name="Ritchie M.G."/>
            <person name="Robin C."/>
            <person name="Rogers Y.H."/>
            <person name="Rohde C."/>
            <person name="Rozas J."/>
            <person name="Rubenfield M.J."/>
            <person name="Ruiz A."/>
            <person name="Russo S."/>
            <person name="Salzberg S.L."/>
            <person name="Sanchez-Gracia A."/>
            <person name="Saranga D.J."/>
            <person name="Sato H."/>
            <person name="Schaeffer S.W."/>
            <person name="Schatz M.C."/>
            <person name="Schlenke T."/>
            <person name="Schwartz R."/>
            <person name="Segarra C."/>
            <person name="Singh R.S."/>
            <person name="Sirot L."/>
            <person name="Sirota M."/>
            <person name="Sisneros N.B."/>
            <person name="Smith C.D."/>
            <person name="Smith T.F."/>
            <person name="Spieth J."/>
            <person name="Stage D.E."/>
            <person name="Stark A."/>
            <person name="Stephan W."/>
            <person name="Strausberg R.L."/>
            <person name="Strempel S."/>
            <person name="Sturgill D."/>
            <person name="Sutton G."/>
            <person name="Sutton G.G."/>
            <person name="Tao W."/>
            <person name="Teichmann S."/>
            <person name="Tobari Y.N."/>
            <person name="Tomimura Y."/>
            <person name="Tsolas J.M."/>
            <person name="Valente V.L."/>
            <person name="Venter E."/>
            <person name="Venter J.C."/>
            <person name="Vicario S."/>
            <person name="Vieira F.G."/>
            <person name="Vilella A.J."/>
            <person name="Villasante A."/>
            <person name="Walenz B."/>
            <person name="Wang J."/>
            <person name="Wasserman M."/>
            <person name="Watts T."/>
            <person name="Wilson D."/>
            <person name="Wilson R.K."/>
            <person name="Wing R.A."/>
            <person name="Wolfner M.F."/>
            <person name="Wong A."/>
            <person name="Wong G.K."/>
            <person name="Wu C.I."/>
            <person name="Wu G."/>
            <person name="Yamamoto D."/>
            <person name="Yang H.P."/>
            <person name="Yang S.P."/>
            <person name="Yorke J.A."/>
            <person name="Yoshida K."/>
            <person name="Zdobnov E."/>
            <person name="Zhang P."/>
            <person name="Zhang Y."/>
            <person name="Zimin A.V."/>
            <person name="Baldwin J."/>
            <person name="Abdouelleil A."/>
            <person name="Abdulkadir J."/>
            <person name="Abebe A."/>
            <person name="Abera B."/>
            <person name="Abreu J."/>
            <person name="Acer S.C."/>
            <person name="Aftuck L."/>
            <person name="Alexander A."/>
            <person name="An P."/>
            <person name="Anderson E."/>
            <person name="Anderson S."/>
            <person name="Arachi H."/>
            <person name="Azer M."/>
            <person name="Bachantsang P."/>
            <person name="Barry A."/>
            <person name="Bayul T."/>
            <person name="Berlin A."/>
            <person name="Bessette D."/>
            <person name="Bloom T."/>
            <person name="Blye J."/>
            <person name="Boguslavskiy L."/>
            <person name="Bonnet C."/>
            <person name="Boukhgalter B."/>
            <person name="Bourzgui I."/>
            <person name="Brown A."/>
            <person name="Cahill P."/>
            <person name="Channer S."/>
            <person name="Cheshatsang Y."/>
            <person name="Chuda L."/>
            <person name="Citroen M."/>
            <person name="Collymore A."/>
            <person name="Cooke P."/>
            <person name="Costello M."/>
            <person name="D'Aco K."/>
            <person name="Daza R."/>
            <person name="De Haan G."/>
            <person name="DeGray S."/>
            <person name="DeMaso C."/>
            <person name="Dhargay N."/>
            <person name="Dooley K."/>
            <person name="Dooley E."/>
            <person name="Doricent M."/>
            <person name="Dorje P."/>
            <person name="Dorjee K."/>
            <person name="Dupes A."/>
            <person name="Elong R."/>
            <person name="Falk J."/>
            <person name="Farina A."/>
            <person name="Faro S."/>
            <person name="Ferguson D."/>
            <person name="Fisher S."/>
            <person name="Foley C.D."/>
            <person name="Franke A."/>
            <person name="Friedrich D."/>
            <person name="Gadbois L."/>
            <person name="Gearin G."/>
            <person name="Gearin C.R."/>
            <person name="Giannoukos G."/>
            <person name="Goode T."/>
            <person name="Graham J."/>
            <person name="Grandbois E."/>
            <person name="Grewal S."/>
            <person name="Gyaltsen K."/>
            <person name="Hafez N."/>
            <person name="Hagos B."/>
            <person name="Hall J."/>
            <person name="Henson C."/>
            <person name="Hollinger A."/>
            <person name="Honan T."/>
            <person name="Huard M.D."/>
            <person name="Hughes L."/>
            <person name="Hurhula B."/>
            <person name="Husby M.E."/>
            <person name="Kamat A."/>
            <person name="Kanga B."/>
            <person name="Kashin S."/>
            <person name="Khazanovich D."/>
            <person name="Kisner P."/>
            <person name="Lance K."/>
            <person name="Lara M."/>
            <person name="Lee W."/>
            <person name="Lennon N."/>
            <person name="Letendre F."/>
            <person name="LeVine R."/>
            <person name="Lipovsky A."/>
            <person name="Liu X."/>
            <person name="Liu J."/>
            <person name="Liu S."/>
            <person name="Lokyitsang T."/>
            <person name="Lokyitsang Y."/>
            <person name="Lubonja R."/>
            <person name="Lui A."/>
            <person name="MacDonald P."/>
            <person name="Magnisalis V."/>
            <person name="Maru K."/>
            <person name="Matthews C."/>
            <person name="McCusker W."/>
            <person name="McDonough S."/>
            <person name="Mehta T."/>
            <person name="Meldrim J."/>
            <person name="Meneus L."/>
            <person name="Mihai O."/>
            <person name="Mihalev A."/>
            <person name="Mihova T."/>
            <person name="Mittelman R."/>
            <person name="Mlenga V."/>
            <person name="Montmayeur A."/>
            <person name="Mulrain L."/>
            <person name="Navidi A."/>
            <person name="Naylor J."/>
            <person name="Negash T."/>
            <person name="Nguyen T."/>
            <person name="Nguyen N."/>
            <person name="Nicol R."/>
            <person name="Norbu C."/>
            <person name="Norbu N."/>
            <person name="Novod N."/>
            <person name="O'Neill B."/>
            <person name="Osman S."/>
            <person name="Markiewicz E."/>
            <person name="Oyono O.L."/>
            <person name="Patti C."/>
            <person name="Phunkhang P."/>
            <person name="Pierre F."/>
            <person name="Priest M."/>
            <person name="Raghuraman S."/>
            <person name="Rege F."/>
            <person name="Reyes R."/>
            <person name="Rise C."/>
            <person name="Rogov P."/>
            <person name="Ross K."/>
            <person name="Ryan E."/>
            <person name="Settipalli S."/>
            <person name="Shea T."/>
            <person name="Sherpa N."/>
            <person name="Shi L."/>
            <person name="Shih D."/>
            <person name="Sparrow T."/>
            <person name="Spaulding J."/>
            <person name="Stalker J."/>
            <person name="Stange-Thomann N."/>
            <person name="Stavropoulos S."/>
            <person name="Stone C."/>
            <person name="Strader C."/>
            <person name="Tesfaye S."/>
            <person name="Thomson T."/>
            <person name="Thoulutsang Y."/>
            <person name="Thoulutsang D."/>
            <person name="Topham K."/>
            <person name="Topping I."/>
            <person name="Tsamla T."/>
            <person name="Vassiliev H."/>
            <person name="Vo A."/>
            <person name="Wangchuk T."/>
            <person name="Wangdi T."/>
            <person name="Weiand M."/>
            <person name="Wilkinson J."/>
            <person name="Wilson A."/>
            <person name="Yadav S."/>
            <person name="Young G."/>
            <person name="Yu Q."/>
            <person name="Zembek L."/>
            <person name="Zhong D."/>
            <person name="Zimmer A."/>
            <person name="Zwirko Z."/>
            <person name="Jaffe D.B."/>
            <person name="Alvarez P."/>
            <person name="Brockman W."/>
            <person name="Butler J."/>
            <person name="Chin C."/>
            <person name="Gnerre S."/>
            <person name="Grabherr M."/>
            <person name="Kleber M."/>
            <person name="Mauceli E."/>
            <person name="MacCallum I."/>
        </authorList>
    </citation>
    <scope>NUCLEOTIDE SEQUENCE [LARGE SCALE GENOMIC DNA]</scope>
    <source>
        <strain evidence="4">Rob3c / Tucson 14021-0248.25</strain>
    </source>
</reference>
<keyword evidence="2" id="KW-0812">Transmembrane</keyword>
<dbReference type="HOGENOM" id="CLU_1210926_0_0_1"/>
<dbReference type="OMA" id="IRFTNCK"/>
<name>B4IMI0_DROSE</name>
<feature type="region of interest" description="Disordered" evidence="1">
    <location>
        <begin position="262"/>
        <end position="281"/>
    </location>
</feature>
<gene>
    <name evidence="3" type="primary">Dsec\GM13217</name>
    <name evidence="3" type="ORF">Dsec_GM13217</name>
</gene>
<feature type="compositionally biased region" description="Pro residues" evidence="1">
    <location>
        <begin position="270"/>
        <end position="281"/>
    </location>
</feature>
<feature type="transmembrane region" description="Helical" evidence="2">
    <location>
        <begin position="197"/>
        <end position="216"/>
    </location>
</feature>